<evidence type="ECO:0000256" key="3">
    <source>
        <dbReference type="ARBA" id="ARBA00022475"/>
    </source>
</evidence>
<protein>
    <recommendedName>
        <fullName evidence="7">XK-related protein</fullName>
    </recommendedName>
</protein>
<keyword evidence="3" id="KW-1003">Cell membrane</keyword>
<keyword evidence="4 7" id="KW-0812">Transmembrane</keyword>
<keyword evidence="6 7" id="KW-0472">Membrane</keyword>
<accession>A0A2B4S869</accession>
<evidence type="ECO:0000256" key="5">
    <source>
        <dbReference type="ARBA" id="ARBA00022989"/>
    </source>
</evidence>
<evidence type="ECO:0000256" key="7">
    <source>
        <dbReference type="RuleBase" id="RU910716"/>
    </source>
</evidence>
<proteinExistence type="inferred from homology"/>
<dbReference type="EMBL" id="LSMT01000168">
    <property type="protein sequence ID" value="PFX24722.1"/>
    <property type="molecule type" value="Genomic_DNA"/>
</dbReference>
<evidence type="ECO:0000256" key="1">
    <source>
        <dbReference type="ARBA" id="ARBA00004651"/>
    </source>
</evidence>
<feature type="transmembrane region" description="Helical" evidence="7">
    <location>
        <begin position="12"/>
        <end position="36"/>
    </location>
</feature>
<dbReference type="AlphaFoldDB" id="A0A2B4S869"/>
<comment type="subcellular location">
    <subcellularLocation>
        <location evidence="1">Cell membrane</location>
        <topology evidence="1">Multi-pass membrane protein</topology>
    </subcellularLocation>
    <subcellularLocation>
        <location evidence="7">Membrane</location>
        <topology evidence="7">Multi-pass membrane protein</topology>
    </subcellularLocation>
</comment>
<evidence type="ECO:0000256" key="2">
    <source>
        <dbReference type="ARBA" id="ARBA00008789"/>
    </source>
</evidence>
<name>A0A2B4S869_STYPI</name>
<dbReference type="InterPro" id="IPR018629">
    <property type="entry name" value="XK-rel"/>
</dbReference>
<reference evidence="9" key="1">
    <citation type="journal article" date="2017" name="bioRxiv">
        <title>Comparative analysis of the genomes of Stylophora pistillata and Acropora digitifera provides evidence for extensive differences between species of corals.</title>
        <authorList>
            <person name="Voolstra C.R."/>
            <person name="Li Y."/>
            <person name="Liew Y.J."/>
            <person name="Baumgarten S."/>
            <person name="Zoccola D."/>
            <person name="Flot J.-F."/>
            <person name="Tambutte S."/>
            <person name="Allemand D."/>
            <person name="Aranda M."/>
        </authorList>
    </citation>
    <scope>NUCLEOTIDE SEQUENCE [LARGE SCALE GENOMIC DNA]</scope>
</reference>
<comment type="similarity">
    <text evidence="2 7">Belongs to the XK family.</text>
</comment>
<sequence>MQVEDLKWYSPFLFFVGAILSFADPITDVLTLVQFYRKDHKTWFGVGLTFALLPCFAFPVLFFVIRRDEAKRLPSHYAKATLCAFHPFSAAFARTEAFIFCLKKWWFKDEVDGNTYNKAGAVLVHIDSAVLFEAVIESAPQFIIQLYAISVQEEPAAIIQMISLPVSFLALAWAFTNTDEGTLVYRNIISKSSDLNVKHKAAMYVTHLLLLSSRLFAICYFTVSYKWWIIGVLSFHCCAMEVATFILYRDEFQRIDVLFMILFMGIHCVRDDASKFFLSKEGEAEHKVFNHPKLVGQHASPLMPIDSEYIRHVFRVCFVEVGIDRVKSQCGHQKEIYQSLSQM</sequence>
<dbReference type="PANTHER" id="PTHR16024:SF6">
    <property type="entry name" value="XK-RELATED PROTEIN"/>
    <property type="match status" value="1"/>
</dbReference>
<evidence type="ECO:0000256" key="4">
    <source>
        <dbReference type="ARBA" id="ARBA00022692"/>
    </source>
</evidence>
<dbReference type="InterPro" id="IPR050895">
    <property type="entry name" value="XK-related_scramblase"/>
</dbReference>
<organism evidence="8 9">
    <name type="scientific">Stylophora pistillata</name>
    <name type="common">Smooth cauliflower coral</name>
    <dbReference type="NCBI Taxonomy" id="50429"/>
    <lineage>
        <taxon>Eukaryota</taxon>
        <taxon>Metazoa</taxon>
        <taxon>Cnidaria</taxon>
        <taxon>Anthozoa</taxon>
        <taxon>Hexacorallia</taxon>
        <taxon>Scleractinia</taxon>
        <taxon>Astrocoeniina</taxon>
        <taxon>Pocilloporidae</taxon>
        <taxon>Stylophora</taxon>
    </lineage>
</organism>
<dbReference type="OrthoDB" id="5955724at2759"/>
<keyword evidence="5 7" id="KW-1133">Transmembrane helix</keyword>
<dbReference type="PANTHER" id="PTHR16024">
    <property type="entry name" value="XK-RELATED PROTEIN"/>
    <property type="match status" value="1"/>
</dbReference>
<evidence type="ECO:0000313" key="9">
    <source>
        <dbReference type="Proteomes" id="UP000225706"/>
    </source>
</evidence>
<evidence type="ECO:0000256" key="6">
    <source>
        <dbReference type="ARBA" id="ARBA00023136"/>
    </source>
</evidence>
<feature type="transmembrane region" description="Helical" evidence="7">
    <location>
        <begin position="42"/>
        <end position="65"/>
    </location>
</feature>
<comment type="caution">
    <text evidence="8">The sequence shown here is derived from an EMBL/GenBank/DDBJ whole genome shotgun (WGS) entry which is preliminary data.</text>
</comment>
<keyword evidence="9" id="KW-1185">Reference proteome</keyword>
<gene>
    <name evidence="8" type="ORF">AWC38_SpisGene10639</name>
</gene>
<dbReference type="Proteomes" id="UP000225706">
    <property type="component" value="Unassembled WGS sequence"/>
</dbReference>
<feature type="transmembrane region" description="Helical" evidence="7">
    <location>
        <begin position="229"/>
        <end position="248"/>
    </location>
</feature>
<dbReference type="Pfam" id="PF09815">
    <property type="entry name" value="XK-related"/>
    <property type="match status" value="1"/>
</dbReference>
<dbReference type="GO" id="GO:0005886">
    <property type="term" value="C:plasma membrane"/>
    <property type="evidence" value="ECO:0007669"/>
    <property type="project" value="UniProtKB-SubCell"/>
</dbReference>
<evidence type="ECO:0000313" key="8">
    <source>
        <dbReference type="EMBL" id="PFX24722.1"/>
    </source>
</evidence>
<feature type="transmembrane region" description="Helical" evidence="7">
    <location>
        <begin position="201"/>
        <end position="223"/>
    </location>
</feature>